<protein>
    <submittedName>
        <fullName evidence="6">Uncharacterized protein</fullName>
    </submittedName>
</protein>
<dbReference type="Pfam" id="PF13205">
    <property type="entry name" value="Big_5"/>
    <property type="match status" value="1"/>
</dbReference>
<keyword evidence="3" id="KW-0812">Transmembrane</keyword>
<comment type="caution">
    <text evidence="6">The sequence shown here is derived from an EMBL/GenBank/DDBJ whole genome shotgun (WGS) entry which is preliminary data.</text>
</comment>
<dbReference type="InterPro" id="IPR032812">
    <property type="entry name" value="SbsA_Ig"/>
</dbReference>
<dbReference type="InterPro" id="IPR025883">
    <property type="entry name" value="Cadherin-like_domain"/>
</dbReference>
<evidence type="ECO:0000259" key="4">
    <source>
        <dbReference type="Pfam" id="PF12733"/>
    </source>
</evidence>
<feature type="region of interest" description="Disordered" evidence="2">
    <location>
        <begin position="674"/>
        <end position="703"/>
    </location>
</feature>
<dbReference type="InterPro" id="IPR013783">
    <property type="entry name" value="Ig-like_fold"/>
</dbReference>
<dbReference type="Pfam" id="PF12733">
    <property type="entry name" value="Cadherin-like"/>
    <property type="match status" value="1"/>
</dbReference>
<name>A0A3D8GT30_9BACI</name>
<keyword evidence="1" id="KW-0732">Signal</keyword>
<dbReference type="AlphaFoldDB" id="A0A3D8GT30"/>
<keyword evidence="3" id="KW-1133">Transmembrane helix</keyword>
<dbReference type="Gene3D" id="2.60.40.10">
    <property type="entry name" value="Immunoglobulins"/>
    <property type="match status" value="2"/>
</dbReference>
<accession>A0A3D8GT30</accession>
<gene>
    <name evidence="6" type="ORF">DRW41_07085</name>
</gene>
<dbReference type="Gene3D" id="1.10.1130.10">
    <property type="entry name" value="Flavocytochrome C3, Chain A"/>
    <property type="match status" value="2"/>
</dbReference>
<evidence type="ECO:0000313" key="7">
    <source>
        <dbReference type="Proteomes" id="UP000257144"/>
    </source>
</evidence>
<feature type="domain" description="Cadherin-like beta-sandwich-like" evidence="4">
    <location>
        <begin position="737"/>
        <end position="805"/>
    </location>
</feature>
<keyword evidence="7" id="KW-1185">Reference proteome</keyword>
<feature type="compositionally biased region" description="Basic and acidic residues" evidence="2">
    <location>
        <begin position="678"/>
        <end position="693"/>
    </location>
</feature>
<dbReference type="EMBL" id="QNQT01000002">
    <property type="protein sequence ID" value="RDU37598.1"/>
    <property type="molecule type" value="Genomic_DNA"/>
</dbReference>
<feature type="transmembrane region" description="Helical" evidence="3">
    <location>
        <begin position="12"/>
        <end position="29"/>
    </location>
</feature>
<dbReference type="SUPFAM" id="SSF48695">
    <property type="entry name" value="Multiheme cytochromes"/>
    <property type="match status" value="1"/>
</dbReference>
<evidence type="ECO:0000256" key="1">
    <source>
        <dbReference type="ARBA" id="ARBA00022729"/>
    </source>
</evidence>
<reference evidence="6 7" key="1">
    <citation type="submission" date="2018-07" db="EMBL/GenBank/DDBJ databases">
        <title>Bacillus sp. YLB-04 draft genome sequence.</title>
        <authorList>
            <person name="Yu L."/>
            <person name="Tang X."/>
        </authorList>
    </citation>
    <scope>NUCLEOTIDE SEQUENCE [LARGE SCALE GENOMIC DNA]</scope>
    <source>
        <strain evidence="6 7">YLB-04</strain>
    </source>
</reference>
<dbReference type="OrthoDB" id="10939at2"/>
<dbReference type="RefSeq" id="WP_115451269.1">
    <property type="nucleotide sequence ID" value="NZ_QNQT01000002.1"/>
</dbReference>
<proteinExistence type="predicted"/>
<dbReference type="Proteomes" id="UP000257144">
    <property type="component" value="Unassembled WGS sequence"/>
</dbReference>
<feature type="domain" description="SbsA Ig-like" evidence="5">
    <location>
        <begin position="271"/>
        <end position="346"/>
    </location>
</feature>
<evidence type="ECO:0000313" key="6">
    <source>
        <dbReference type="EMBL" id="RDU37598.1"/>
    </source>
</evidence>
<evidence type="ECO:0000256" key="3">
    <source>
        <dbReference type="SAM" id="Phobius"/>
    </source>
</evidence>
<organism evidence="6 7">
    <name type="scientific">Neobacillus piezotolerans</name>
    <dbReference type="NCBI Taxonomy" id="2259171"/>
    <lineage>
        <taxon>Bacteria</taxon>
        <taxon>Bacillati</taxon>
        <taxon>Bacillota</taxon>
        <taxon>Bacilli</taxon>
        <taxon>Bacillales</taxon>
        <taxon>Bacillaceae</taxon>
        <taxon>Neobacillus</taxon>
    </lineage>
</organism>
<sequence>MERRLLYKRTFNLLTIIVLYMYLLSPTQFPGQPIQKAAALTGADPVVTISIPGPGTVTNKSTITISGTVQNFTSVVSVSIYRGEELIGSTEVPDTDNDWSVSVTLIEGANQLYVQASDSGGFKAPGVPFTITSDTVLPTISFLNKTEGSFSNSPAIEMATEPGSKVQICFDCTEKTGEELESSWIAVRETPDSPGNFVYEDLQLKQGEHTVFAKATDLAGNVGNPANISFILDTLRPIILPSSLEPKPGMSQVAIDIDTTLLKFRILDANKITENELKNSLTLIKDGAVEPEPIRYVGYTEATKEVIFELTQPLERSTKYLVAINPSGVLDAAGNQAFPRFWSFTTESIPSVEENKKVYEIAYNNKTMHRESPHGIYSSNFNTCANCHSTHAASNPKLLDQKKNSENGNGELTVDQYCMACHDGTVAPLPENNKSTHSHNAGISMDGTLTGSSCSSCHNPHSEWSTANPNLTQGHFTYTHDDTLPKPGKPSGEISSKAQLCETCHETETANKLGDPRVEYNIFEYKNANTAIGIYEDYGLCLRCHNPDYQKINDKTAKAADIAQYYSNLTKQVKNDYEEINGDSSFIKRDISPAELVFSGHTIKALDGSPLAGQIPCGDCHDTHGSSNIKQLKTTIGHENKQPFAVETGEWTPAAERSFCLKCHNGATAIYGVSVKTPDPEKSDGHLESESNKDNPCSKCHGIGNDAKEKAMNAAHAPRKAMPILSKLDVGNQALSPKFSPYSLNYTVKVENTVSSITIIGETNDSNNTVSGTGTKALNVGLNNFTVTVKSADGKETSYTITVKRAAPKT</sequence>
<keyword evidence="3" id="KW-0472">Membrane</keyword>
<dbReference type="InterPro" id="IPR036280">
    <property type="entry name" value="Multihaem_cyt_sf"/>
</dbReference>
<evidence type="ECO:0000259" key="5">
    <source>
        <dbReference type="Pfam" id="PF13205"/>
    </source>
</evidence>
<evidence type="ECO:0000256" key="2">
    <source>
        <dbReference type="SAM" id="MobiDB-lite"/>
    </source>
</evidence>